<accession>A0ABS2RGC5</accession>
<evidence type="ECO:0000256" key="1">
    <source>
        <dbReference type="ARBA" id="ARBA00022679"/>
    </source>
</evidence>
<dbReference type="InterPro" id="IPR011611">
    <property type="entry name" value="PfkB_dom"/>
</dbReference>
<comment type="caution">
    <text evidence="11">The sequence shown here is derived from an EMBL/GenBank/DDBJ whole genome shotgun (WGS) entry which is preliminary data.</text>
</comment>
<evidence type="ECO:0000256" key="7">
    <source>
        <dbReference type="ARBA" id="ARBA00022958"/>
    </source>
</evidence>
<comment type="caution">
    <text evidence="9">Lacks conserved residue(s) required for the propagation of feature annotation.</text>
</comment>
<dbReference type="SUPFAM" id="SSF53613">
    <property type="entry name" value="Ribokinase-like"/>
    <property type="match status" value="1"/>
</dbReference>
<keyword evidence="2 9" id="KW-0479">Metal-binding</keyword>
<keyword evidence="4 9" id="KW-0418">Kinase</keyword>
<feature type="binding site" evidence="9">
    <location>
        <begin position="228"/>
        <end position="233"/>
    </location>
    <ligand>
        <name>ATP</name>
        <dbReference type="ChEBI" id="CHEBI:30616"/>
    </ligand>
</feature>
<evidence type="ECO:0000256" key="9">
    <source>
        <dbReference type="HAMAP-Rule" id="MF_01987"/>
    </source>
</evidence>
<feature type="binding site" evidence="9">
    <location>
        <begin position="263"/>
        <end position="264"/>
    </location>
    <ligand>
        <name>ATP</name>
        <dbReference type="ChEBI" id="CHEBI:30616"/>
    </ligand>
</feature>
<dbReference type="RefSeq" id="WP_204916663.1">
    <property type="nucleotide sequence ID" value="NZ_BAAAQP010000011.1"/>
</dbReference>
<evidence type="ECO:0000259" key="10">
    <source>
        <dbReference type="Pfam" id="PF00294"/>
    </source>
</evidence>
<dbReference type="EC" id="2.7.1.15" evidence="9"/>
<dbReference type="InterPro" id="IPR011877">
    <property type="entry name" value="Ribokinase"/>
</dbReference>
<protein>
    <recommendedName>
        <fullName evidence="9">Ribokinase</fullName>
        <shortName evidence="9">RK</shortName>
        <ecNumber evidence="9">2.7.1.15</ecNumber>
    </recommendedName>
</protein>
<evidence type="ECO:0000256" key="5">
    <source>
        <dbReference type="ARBA" id="ARBA00022840"/>
    </source>
</evidence>
<feature type="active site" description="Proton acceptor" evidence="9">
    <location>
        <position position="264"/>
    </location>
</feature>
<dbReference type="PRINTS" id="PR00990">
    <property type="entry name" value="RIBOKINASE"/>
</dbReference>
<dbReference type="Gene3D" id="3.40.1190.20">
    <property type="match status" value="1"/>
</dbReference>
<feature type="binding site" evidence="9">
    <location>
        <position position="303"/>
    </location>
    <ligand>
        <name>K(+)</name>
        <dbReference type="ChEBI" id="CHEBI:29103"/>
    </ligand>
</feature>
<feature type="binding site" evidence="9">
    <location>
        <position position="149"/>
    </location>
    <ligand>
        <name>substrate</name>
    </ligand>
</feature>
<keyword evidence="12" id="KW-1185">Reference proteome</keyword>
<dbReference type="Proteomes" id="UP000704762">
    <property type="component" value="Unassembled WGS sequence"/>
</dbReference>
<comment type="pathway">
    <text evidence="9">Carbohydrate metabolism; D-ribose degradation; D-ribose 5-phosphate from beta-D-ribopyranose: step 2/2.</text>
</comment>
<reference evidence="11 12" key="1">
    <citation type="submission" date="2021-01" db="EMBL/GenBank/DDBJ databases">
        <title>Sequencing the genomes of 1000 actinobacteria strains.</title>
        <authorList>
            <person name="Klenk H.-P."/>
        </authorList>
    </citation>
    <scope>NUCLEOTIDE SEQUENCE [LARGE SCALE GENOMIC DNA]</scope>
    <source>
        <strain evidence="11 12">DSM 18662</strain>
    </source>
</reference>
<organism evidence="11 12">
    <name type="scientific">Microlunatus panaciterrae</name>
    <dbReference type="NCBI Taxonomy" id="400768"/>
    <lineage>
        <taxon>Bacteria</taxon>
        <taxon>Bacillati</taxon>
        <taxon>Actinomycetota</taxon>
        <taxon>Actinomycetes</taxon>
        <taxon>Propionibacteriales</taxon>
        <taxon>Propionibacteriaceae</taxon>
        <taxon>Microlunatus</taxon>
    </lineage>
</organism>
<dbReference type="PANTHER" id="PTHR10584:SF166">
    <property type="entry name" value="RIBOKINASE"/>
    <property type="match status" value="1"/>
</dbReference>
<comment type="function">
    <text evidence="9">Catalyzes the phosphorylation of ribose at O-5 in a reaction requiring ATP and magnesium. The resulting D-ribose-5-phosphate can then be used either for sythesis of nucleotides, histidine, and tryptophan, or as a component of the pentose phosphate pathway.</text>
</comment>
<name>A0ABS2RGC5_9ACTN</name>
<dbReference type="CDD" id="cd01174">
    <property type="entry name" value="ribokinase"/>
    <property type="match status" value="1"/>
</dbReference>
<evidence type="ECO:0000256" key="6">
    <source>
        <dbReference type="ARBA" id="ARBA00022842"/>
    </source>
</evidence>
<dbReference type="EMBL" id="JAFBCF010000001">
    <property type="protein sequence ID" value="MBM7798054.1"/>
    <property type="molecule type" value="Genomic_DNA"/>
</dbReference>
<comment type="subcellular location">
    <subcellularLocation>
        <location evidence="9">Cytoplasm</location>
    </subcellularLocation>
</comment>
<feature type="binding site" evidence="9">
    <location>
        <position position="299"/>
    </location>
    <ligand>
        <name>K(+)</name>
        <dbReference type="ChEBI" id="CHEBI:29103"/>
    </ligand>
</feature>
<keyword evidence="7 9" id="KW-0630">Potassium</keyword>
<keyword evidence="1 9" id="KW-0808">Transferase</keyword>
<proteinExistence type="inferred from homology"/>
<feature type="binding site" evidence="9">
    <location>
        <begin position="22"/>
        <end position="24"/>
    </location>
    <ligand>
        <name>substrate</name>
    </ligand>
</feature>
<evidence type="ECO:0000313" key="12">
    <source>
        <dbReference type="Proteomes" id="UP000704762"/>
    </source>
</evidence>
<evidence type="ECO:0000256" key="3">
    <source>
        <dbReference type="ARBA" id="ARBA00022741"/>
    </source>
</evidence>
<feature type="binding site" evidence="9">
    <location>
        <position position="297"/>
    </location>
    <ligand>
        <name>K(+)</name>
        <dbReference type="ChEBI" id="CHEBI:29103"/>
    </ligand>
</feature>
<evidence type="ECO:0000313" key="11">
    <source>
        <dbReference type="EMBL" id="MBM7798054.1"/>
    </source>
</evidence>
<comment type="catalytic activity">
    <reaction evidence="9">
        <text>D-ribose + ATP = D-ribose 5-phosphate + ADP + H(+)</text>
        <dbReference type="Rhea" id="RHEA:13697"/>
        <dbReference type="ChEBI" id="CHEBI:15378"/>
        <dbReference type="ChEBI" id="CHEBI:30616"/>
        <dbReference type="ChEBI" id="CHEBI:47013"/>
        <dbReference type="ChEBI" id="CHEBI:78346"/>
        <dbReference type="ChEBI" id="CHEBI:456216"/>
        <dbReference type="EC" id="2.7.1.15"/>
    </reaction>
</comment>
<dbReference type="HAMAP" id="MF_01987">
    <property type="entry name" value="Ribokinase"/>
    <property type="match status" value="1"/>
</dbReference>
<comment type="similarity">
    <text evidence="9">Belongs to the carbohydrate kinase PfkB family. Ribokinase subfamily.</text>
</comment>
<feature type="binding site" evidence="9">
    <location>
        <position position="260"/>
    </location>
    <ligand>
        <name>K(+)</name>
        <dbReference type="ChEBI" id="CHEBI:29103"/>
    </ligand>
</feature>
<evidence type="ECO:0000256" key="4">
    <source>
        <dbReference type="ARBA" id="ARBA00022777"/>
    </source>
</evidence>
<feature type="binding site" evidence="9">
    <location>
        <position position="264"/>
    </location>
    <ligand>
        <name>substrate</name>
    </ligand>
</feature>
<keyword evidence="3 9" id="KW-0547">Nucleotide-binding</keyword>
<feature type="binding site" evidence="9">
    <location>
        <position position="193"/>
    </location>
    <ligand>
        <name>ATP</name>
        <dbReference type="ChEBI" id="CHEBI:30616"/>
    </ligand>
</feature>
<dbReference type="InterPro" id="IPR002139">
    <property type="entry name" value="Ribo/fructo_kinase"/>
</dbReference>
<dbReference type="InterPro" id="IPR029056">
    <property type="entry name" value="Ribokinase-like"/>
</dbReference>
<comment type="cofactor">
    <cofactor evidence="9">
        <name>Mg(2+)</name>
        <dbReference type="ChEBI" id="CHEBI:18420"/>
    </cofactor>
    <text evidence="9">Requires a divalent cation, most likely magnesium in vivo, as an electrophilic catalyst to aid phosphoryl group transfer. It is the chelate of the metal and the nucleotide that is the actual substrate.</text>
</comment>
<keyword evidence="8 9" id="KW-0119">Carbohydrate metabolism</keyword>
<dbReference type="PANTHER" id="PTHR10584">
    <property type="entry name" value="SUGAR KINASE"/>
    <property type="match status" value="1"/>
</dbReference>
<keyword evidence="5 9" id="KW-0067">ATP-binding</keyword>
<evidence type="ECO:0000256" key="2">
    <source>
        <dbReference type="ARBA" id="ARBA00022723"/>
    </source>
</evidence>
<feature type="binding site" evidence="9">
    <location>
        <position position="258"/>
    </location>
    <ligand>
        <name>K(+)</name>
        <dbReference type="ChEBI" id="CHEBI:29103"/>
    </ligand>
</feature>
<gene>
    <name evidence="9" type="primary">rbsK</name>
    <name evidence="11" type="ORF">JOE57_000975</name>
</gene>
<evidence type="ECO:0000256" key="8">
    <source>
        <dbReference type="ARBA" id="ARBA00023277"/>
    </source>
</evidence>
<comment type="activity regulation">
    <text evidence="9">Activated by a monovalent cation that binds near, but not in, the active site. The most likely occupant of the site in vivo is potassium. Ion binding induces a conformational change that may alter substrate affinity.</text>
</comment>
<feature type="domain" description="Carbohydrate kinase PfkB" evidence="10">
    <location>
        <begin position="15"/>
        <end position="303"/>
    </location>
</feature>
<keyword evidence="9" id="KW-0963">Cytoplasm</keyword>
<feature type="binding site" evidence="9">
    <location>
        <position position="294"/>
    </location>
    <ligand>
        <name>K(+)</name>
        <dbReference type="ChEBI" id="CHEBI:29103"/>
    </ligand>
</feature>
<comment type="subunit">
    <text evidence="9">Homodimer.</text>
</comment>
<sequence>MNLTADPAAARPGAVVVVGSLNIDLTVRTERFPQPGETLTGSELFTTPGGKSSNQAVAASLLGSQVRLAGAVGNDRNGAFLLQAAVEAGVDVSAVRQLDDHATGSAMIVVASGGENTIIVSPGANGALVPAMVDPAALDGAAVLCLSLEVPLATVQAFAQAAHDRGALVLLNLSPYREVPARLLELADVLLVNRAEAALVLGTDLQDPDWAEVLQRFGRRGVHRAVVTLGAEGAVVLDGTGPDNLVTSIEPVPVTAVDTTGCGDAFMGAIAHRLAAGATLVDAAHFAGRASALAATAPGAQSSYATFAQLR</sequence>
<dbReference type="Pfam" id="PF00294">
    <property type="entry name" value="PfkB"/>
    <property type="match status" value="1"/>
</dbReference>
<dbReference type="GO" id="GO:0004747">
    <property type="term" value="F:ribokinase activity"/>
    <property type="evidence" value="ECO:0007669"/>
    <property type="project" value="UniProtKB-EC"/>
</dbReference>
<feature type="binding site" evidence="9">
    <location>
        <begin position="50"/>
        <end position="54"/>
    </location>
    <ligand>
        <name>substrate</name>
    </ligand>
</feature>
<keyword evidence="6 9" id="KW-0460">Magnesium</keyword>